<dbReference type="PROSITE" id="PS50113">
    <property type="entry name" value="PAC"/>
    <property type="match status" value="2"/>
</dbReference>
<gene>
    <name evidence="5" type="ORF">ND2E_4302</name>
</gene>
<dbReference type="SMART" id="SM00091">
    <property type="entry name" value="PAS"/>
    <property type="match status" value="3"/>
</dbReference>
<dbReference type="SMART" id="SM00086">
    <property type="entry name" value="PAC"/>
    <property type="match status" value="4"/>
</dbReference>
<feature type="domain" description="PAS" evidence="2">
    <location>
        <begin position="371"/>
        <end position="417"/>
    </location>
</feature>
<dbReference type="AlphaFoldDB" id="A0A099KA24"/>
<dbReference type="InterPro" id="IPR029787">
    <property type="entry name" value="Nucleotide_cyclase"/>
</dbReference>
<dbReference type="Pfam" id="PF13426">
    <property type="entry name" value="PAS_9"/>
    <property type="match status" value="2"/>
</dbReference>
<dbReference type="PANTHER" id="PTHR44757">
    <property type="entry name" value="DIGUANYLATE CYCLASE DGCP"/>
    <property type="match status" value="1"/>
</dbReference>
<dbReference type="InterPro" id="IPR013655">
    <property type="entry name" value="PAS_fold_3"/>
</dbReference>
<dbReference type="Gene3D" id="3.30.450.20">
    <property type="entry name" value="PAS domain"/>
    <property type="match status" value="4"/>
</dbReference>
<evidence type="ECO:0000256" key="1">
    <source>
        <dbReference type="ARBA" id="ARBA00001946"/>
    </source>
</evidence>
<evidence type="ECO:0000313" key="5">
    <source>
        <dbReference type="EMBL" id="KGJ87564.1"/>
    </source>
</evidence>
<dbReference type="InterPro" id="IPR013767">
    <property type="entry name" value="PAS_fold"/>
</dbReference>
<sequence length="680" mass="77515">MEFSDEDLFEQGPVILFTWQLTPGWPVLKVTNNVQQFGYDPVEFLSKELLYSDIIHPDDLERIINEMMIFLENEIVYFEQDYRIITKSGNIRWVYEKSILKVDTAGLATIVKGYLLDITERKLAEQELRENPEKYFQLFDKNKAIELLIDPNTQKIIKANSAAEKFYGYNKQEFNHLAISDINVLPVDIIEAEIELALDEKRDYFKFRHQLKNGEVRDVCVYSGPLLMAGRKVLYSVIHDITDQRQAERALLQSEQKFRSFIETTSEGFLILTSKLQINFANTAICQLSGYSLSELKEKSVLGFLTSESRIQLHQQLSMANSLSHLAAELTLKHKSGHTIFIRYKATVMTDGSGFFTYITDITERKLKEVELKTLTSAVKHSASSIIITDKNGIIEYVNPRFCVVTGYSAQEVIGQTPSLISTKNTRKELHAELWQTILAGDDWHGETYNCTKSGEFYWSMMSISPIMNENGEISQFVSVSQDITEHKSKHLKMEELALRDPLTGLANRRLFDDRLNQAIQIINYQKRHGIGIIMLDLDHFKDINDTYGHDVGDLILKEVARKLLISTRKEDTVSRFGGDEFIILLQDVSKNSDAQRVAENILQTLSEPINTGEHTFSITSSIGVCLAPQNGCISTQLLKAADLALYQAKIAGRNNIQFYNVDIPYTKQSNKDIDKVTCS</sequence>
<dbReference type="PATRIC" id="fig|28229.4.peg.3664"/>
<feature type="domain" description="GGDEF" evidence="4">
    <location>
        <begin position="529"/>
        <end position="662"/>
    </location>
</feature>
<dbReference type="RefSeq" id="WP_223303680.1">
    <property type="nucleotide sequence ID" value="NZ_JQED01000053.1"/>
</dbReference>
<dbReference type="GO" id="GO:0006355">
    <property type="term" value="P:regulation of DNA-templated transcription"/>
    <property type="evidence" value="ECO:0007669"/>
    <property type="project" value="InterPro"/>
</dbReference>
<dbReference type="EMBL" id="JQED01000053">
    <property type="protein sequence ID" value="KGJ87564.1"/>
    <property type="molecule type" value="Genomic_DNA"/>
</dbReference>
<dbReference type="InterPro" id="IPR035965">
    <property type="entry name" value="PAS-like_dom_sf"/>
</dbReference>
<dbReference type="SMART" id="SM00267">
    <property type="entry name" value="GGDEF"/>
    <property type="match status" value="1"/>
</dbReference>
<reference evidence="5 6" key="1">
    <citation type="submission" date="2014-08" db="EMBL/GenBank/DDBJ databases">
        <title>Genomic and Phenotypic Diversity of Colwellia psychrerythraea strains from Disparate Marine Basins.</title>
        <authorList>
            <person name="Techtmann S.M."/>
            <person name="Stelling S.C."/>
            <person name="Utturkar S.M."/>
            <person name="Alshibli N."/>
            <person name="Harris A."/>
            <person name="Brown S.D."/>
            <person name="Hazen T.C."/>
        </authorList>
    </citation>
    <scope>NUCLEOTIDE SEQUENCE [LARGE SCALE GENOMIC DNA]</scope>
    <source>
        <strain evidence="5 6">ND2E</strain>
    </source>
</reference>
<organism evidence="5 6">
    <name type="scientific">Colwellia psychrerythraea</name>
    <name type="common">Vibrio psychroerythus</name>
    <dbReference type="NCBI Taxonomy" id="28229"/>
    <lineage>
        <taxon>Bacteria</taxon>
        <taxon>Pseudomonadati</taxon>
        <taxon>Pseudomonadota</taxon>
        <taxon>Gammaproteobacteria</taxon>
        <taxon>Alteromonadales</taxon>
        <taxon>Colwelliaceae</taxon>
        <taxon>Colwellia</taxon>
    </lineage>
</organism>
<dbReference type="SUPFAM" id="SSF55073">
    <property type="entry name" value="Nucleotide cyclase"/>
    <property type="match status" value="1"/>
</dbReference>
<dbReference type="Gene3D" id="3.30.70.270">
    <property type="match status" value="1"/>
</dbReference>
<dbReference type="PROSITE" id="PS50887">
    <property type="entry name" value="GGDEF"/>
    <property type="match status" value="1"/>
</dbReference>
<dbReference type="FunFam" id="3.30.70.270:FF:000001">
    <property type="entry name" value="Diguanylate cyclase domain protein"/>
    <property type="match status" value="1"/>
</dbReference>
<dbReference type="Pfam" id="PF00990">
    <property type="entry name" value="GGDEF"/>
    <property type="match status" value="1"/>
</dbReference>
<evidence type="ECO:0000313" key="6">
    <source>
        <dbReference type="Proteomes" id="UP000029843"/>
    </source>
</evidence>
<evidence type="ECO:0000259" key="2">
    <source>
        <dbReference type="PROSITE" id="PS50112"/>
    </source>
</evidence>
<proteinExistence type="predicted"/>
<dbReference type="InterPro" id="IPR001610">
    <property type="entry name" value="PAC"/>
</dbReference>
<dbReference type="InterPro" id="IPR000160">
    <property type="entry name" value="GGDEF_dom"/>
</dbReference>
<comment type="caution">
    <text evidence="5">The sequence shown here is derived from an EMBL/GenBank/DDBJ whole genome shotgun (WGS) entry which is preliminary data.</text>
</comment>
<dbReference type="InterPro" id="IPR052155">
    <property type="entry name" value="Biofilm_reg_signaling"/>
</dbReference>
<comment type="cofactor">
    <cofactor evidence="1">
        <name>Mg(2+)</name>
        <dbReference type="ChEBI" id="CHEBI:18420"/>
    </cofactor>
</comment>
<dbReference type="CDD" id="cd00130">
    <property type="entry name" value="PAS"/>
    <property type="match status" value="4"/>
</dbReference>
<dbReference type="CDD" id="cd01949">
    <property type="entry name" value="GGDEF"/>
    <property type="match status" value="1"/>
</dbReference>
<name>A0A099KA24_COLPS</name>
<dbReference type="NCBIfam" id="TIGR00254">
    <property type="entry name" value="GGDEF"/>
    <property type="match status" value="1"/>
</dbReference>
<dbReference type="Pfam" id="PF00989">
    <property type="entry name" value="PAS"/>
    <property type="match status" value="1"/>
</dbReference>
<feature type="domain" description="PAC" evidence="3">
    <location>
        <begin position="442"/>
        <end position="496"/>
    </location>
</feature>
<dbReference type="InterPro" id="IPR000700">
    <property type="entry name" value="PAS-assoc_C"/>
</dbReference>
<dbReference type="Proteomes" id="UP000029843">
    <property type="component" value="Unassembled WGS sequence"/>
</dbReference>
<dbReference type="Pfam" id="PF08447">
    <property type="entry name" value="PAS_3"/>
    <property type="match status" value="1"/>
</dbReference>
<dbReference type="SUPFAM" id="SSF55785">
    <property type="entry name" value="PYP-like sensor domain (PAS domain)"/>
    <property type="match status" value="4"/>
</dbReference>
<dbReference type="InterPro" id="IPR000014">
    <property type="entry name" value="PAS"/>
</dbReference>
<dbReference type="GO" id="GO:0003824">
    <property type="term" value="F:catalytic activity"/>
    <property type="evidence" value="ECO:0007669"/>
    <property type="project" value="UniProtKB-ARBA"/>
</dbReference>
<feature type="domain" description="PAC" evidence="3">
    <location>
        <begin position="78"/>
        <end position="130"/>
    </location>
</feature>
<dbReference type="PROSITE" id="PS50112">
    <property type="entry name" value="PAS"/>
    <property type="match status" value="3"/>
</dbReference>
<accession>A0A099KA24</accession>
<protein>
    <submittedName>
        <fullName evidence="5">Diguanylate cyclase with PAS/PAC sensor</fullName>
    </submittedName>
</protein>
<dbReference type="PANTHER" id="PTHR44757:SF2">
    <property type="entry name" value="BIOFILM ARCHITECTURE MAINTENANCE PROTEIN MBAA"/>
    <property type="match status" value="1"/>
</dbReference>
<feature type="domain" description="PAS" evidence="2">
    <location>
        <begin position="37"/>
        <end position="74"/>
    </location>
</feature>
<evidence type="ECO:0000259" key="4">
    <source>
        <dbReference type="PROSITE" id="PS50887"/>
    </source>
</evidence>
<dbReference type="InterPro" id="IPR043128">
    <property type="entry name" value="Rev_trsase/Diguanyl_cyclase"/>
</dbReference>
<dbReference type="NCBIfam" id="TIGR00229">
    <property type="entry name" value="sensory_box"/>
    <property type="match status" value="4"/>
</dbReference>
<evidence type="ECO:0000259" key="3">
    <source>
        <dbReference type="PROSITE" id="PS50113"/>
    </source>
</evidence>
<feature type="domain" description="PAS" evidence="2">
    <location>
        <begin position="254"/>
        <end position="324"/>
    </location>
</feature>